<dbReference type="NCBIfam" id="TIGR01563">
    <property type="entry name" value="gp16_SPP1"/>
    <property type="match status" value="1"/>
</dbReference>
<proteinExistence type="predicted"/>
<accession>A0A8S5M5M5</accession>
<dbReference type="Pfam" id="PF05521">
    <property type="entry name" value="Phage_HCP"/>
    <property type="match status" value="1"/>
</dbReference>
<reference evidence="1" key="1">
    <citation type="journal article" date="2021" name="Proc. Natl. Acad. Sci. U.S.A.">
        <title>A Catalog of Tens of Thousands of Viruses from Human Metagenomes Reveals Hidden Associations with Chronic Diseases.</title>
        <authorList>
            <person name="Tisza M.J."/>
            <person name="Buck C.B."/>
        </authorList>
    </citation>
    <scope>NUCLEOTIDE SEQUENCE</scope>
    <source>
        <strain evidence="1">CtDwe1</strain>
    </source>
</reference>
<sequence>MKLPISRLNHIIELGTVSTVPSRTLGGSRQKFLPTQTLHCAIYQRSQSQQYALVGTALADTTVVAVRSQYHVDKQLKVRFKGDSAIYDILTISRDESHTTMRYDLLTLKDTKKAGVTNG</sequence>
<dbReference type="EMBL" id="BK014827">
    <property type="protein sequence ID" value="DAD77530.1"/>
    <property type="molecule type" value="Genomic_DNA"/>
</dbReference>
<dbReference type="InterPro" id="IPR008767">
    <property type="entry name" value="Phage_SPP1_head-tail_adaptor"/>
</dbReference>
<name>A0A8S5M5M5_9CAUD</name>
<organism evidence="1">
    <name type="scientific">Siphoviridae sp. ctDwe1</name>
    <dbReference type="NCBI Taxonomy" id="2826200"/>
    <lineage>
        <taxon>Viruses</taxon>
        <taxon>Duplodnaviria</taxon>
        <taxon>Heunggongvirae</taxon>
        <taxon>Uroviricota</taxon>
        <taxon>Caudoviricetes</taxon>
    </lineage>
</organism>
<evidence type="ECO:0000313" key="1">
    <source>
        <dbReference type="EMBL" id="DAD77530.1"/>
    </source>
</evidence>
<protein>
    <submittedName>
        <fullName evidence="1">Head closure knob</fullName>
    </submittedName>
</protein>